<dbReference type="PANTHER" id="PTHR35579">
    <property type="entry name" value="CRISPR SYSTEM CMS ENDORIBONUCLEASE CSM3"/>
    <property type="match status" value="1"/>
</dbReference>
<dbReference type="InterPro" id="IPR005537">
    <property type="entry name" value="RAMP_III_fam"/>
</dbReference>
<keyword evidence="1" id="KW-0051">Antiviral defense</keyword>
<reference evidence="3 4" key="1">
    <citation type="journal article" date="2019" name="Appl. Environ. Microbiol.">
        <title>Clostridium scindens ATCC 35704: integration of nutritional requirements, the complete genome sequence, and global transcriptional responses to bile acids.</title>
        <authorList>
            <person name="Devendran S."/>
            <person name="Shrestha R."/>
            <person name="Alves J.M.P."/>
            <person name="Wolf P.G."/>
            <person name="Ly L."/>
            <person name="Hernandez A.G."/>
            <person name="Mendez-Garcia C."/>
            <person name="Inboden A."/>
            <person name="Wiley J."/>
            <person name="Paul O."/>
            <person name="Allen A."/>
            <person name="Springer E."/>
            <person name="Wright C.L."/>
            <person name="Fields C.J."/>
            <person name="Daniel S.L."/>
            <person name="Ridlon J.M."/>
        </authorList>
    </citation>
    <scope>NUCLEOTIDE SEQUENCE [LARGE SCALE GENOMIC DNA]</scope>
    <source>
        <strain evidence="3 4">ATCC 35704</strain>
    </source>
</reference>
<evidence type="ECO:0000313" key="4">
    <source>
        <dbReference type="Proteomes" id="UP000289664"/>
    </source>
</evidence>
<gene>
    <name evidence="3" type="ORF">HDCHBGLK_01486</name>
</gene>
<accession>B0NHW0</accession>
<dbReference type="GO" id="GO:0051607">
    <property type="term" value="P:defense response to virus"/>
    <property type="evidence" value="ECO:0007669"/>
    <property type="project" value="UniProtKB-KW"/>
</dbReference>
<dbReference type="Pfam" id="PF03787">
    <property type="entry name" value="RAMPs"/>
    <property type="match status" value="1"/>
</dbReference>
<organism evidence="3 4">
    <name type="scientific">Clostridium scindens (strain ATCC 35704 / DSM 5676 / VPI 13733 / 19)</name>
    <dbReference type="NCBI Taxonomy" id="411468"/>
    <lineage>
        <taxon>Bacteria</taxon>
        <taxon>Bacillati</taxon>
        <taxon>Bacillota</taxon>
        <taxon>Clostridia</taxon>
        <taxon>Lachnospirales</taxon>
        <taxon>Lachnospiraceae</taxon>
    </lineage>
</organism>
<dbReference type="STRING" id="411468.CLOSCI_03076"/>
<dbReference type="RefSeq" id="WP_004607805.1">
    <property type="nucleotide sequence ID" value="NZ_CP036170.1"/>
</dbReference>
<dbReference type="Proteomes" id="UP000289664">
    <property type="component" value="Chromosome"/>
</dbReference>
<sequence>MERIKIELTTLSNLFIGDTPSSFEIGGIDQYTKTDFYNKPLVPASSLKGVLRRIISDMETDGTAEEIAKAYKDYFKDLKEKNIRNLEKVADKIEPERKKGINDRFEKTIEEASAEYLFGVQGFNDAPKLIFNDLVVKEGQEERELFSIDSKNRIDVVEDQLSAKPRTYKTVRPGVVFTGDILLYRMERLGIKGIREFVENSLLEFNSGIYRLGGSGSRGYGRVRIEVR</sequence>
<dbReference type="EMBL" id="CP036170">
    <property type="protein sequence ID" value="QBF74090.1"/>
    <property type="molecule type" value="Genomic_DNA"/>
</dbReference>
<feature type="domain" description="CRISPR type III-associated protein" evidence="2">
    <location>
        <begin position="7"/>
        <end position="224"/>
    </location>
</feature>
<proteinExistence type="predicted"/>
<dbReference type="CDD" id="cd09726">
    <property type="entry name" value="RAMP_I_III"/>
    <property type="match status" value="1"/>
</dbReference>
<dbReference type="InterPro" id="IPR052216">
    <property type="entry name" value="CRISPR_Csm3_endoribonuclease"/>
</dbReference>
<dbReference type="OrthoDB" id="1063910at2"/>
<evidence type="ECO:0000313" key="3">
    <source>
        <dbReference type="EMBL" id="QBF74090.1"/>
    </source>
</evidence>
<protein>
    <recommendedName>
        <fullName evidence="2">CRISPR type III-associated protein domain-containing protein</fullName>
    </recommendedName>
</protein>
<evidence type="ECO:0000259" key="2">
    <source>
        <dbReference type="Pfam" id="PF03787"/>
    </source>
</evidence>
<dbReference type="HOGENOM" id="CLU_105777_0_0_9"/>
<dbReference type="GeneID" id="62695708"/>
<dbReference type="KEGG" id="csci:HDCHBGLK_01486"/>
<dbReference type="PANTHER" id="PTHR35579:SF3">
    <property type="entry name" value="CRISPR SYSTEM CMS ENDORIBONUCLEASE CSM3"/>
    <property type="match status" value="1"/>
</dbReference>
<dbReference type="AlphaFoldDB" id="B0NHW0"/>
<keyword evidence="4" id="KW-1185">Reference proteome</keyword>
<name>B0NHW0_CLOS5</name>
<evidence type="ECO:0000256" key="1">
    <source>
        <dbReference type="ARBA" id="ARBA00023118"/>
    </source>
</evidence>
<dbReference type="eggNOG" id="ENOG502ZHZX">
    <property type="taxonomic scope" value="Bacteria"/>
</dbReference>